<keyword evidence="3" id="KW-1185">Reference proteome</keyword>
<proteinExistence type="predicted"/>
<evidence type="ECO:0000313" key="2">
    <source>
        <dbReference type="EMBL" id="MDQ1123133.1"/>
    </source>
</evidence>
<keyword evidence="1" id="KW-0472">Membrane</keyword>
<evidence type="ECO:0000256" key="1">
    <source>
        <dbReference type="SAM" id="Phobius"/>
    </source>
</evidence>
<keyword evidence="1" id="KW-1133">Transmembrane helix</keyword>
<gene>
    <name evidence="2" type="ORF">QE412_001706</name>
</gene>
<dbReference type="RefSeq" id="WP_307482283.1">
    <property type="nucleotide sequence ID" value="NZ_JAUTBF010000001.1"/>
</dbReference>
<protein>
    <submittedName>
        <fullName evidence="2">Uncharacterized protein</fullName>
    </submittedName>
</protein>
<feature type="transmembrane region" description="Helical" evidence="1">
    <location>
        <begin position="21"/>
        <end position="44"/>
    </location>
</feature>
<comment type="caution">
    <text evidence="2">The sequence shown here is derived from an EMBL/GenBank/DDBJ whole genome shotgun (WGS) entry which is preliminary data.</text>
</comment>
<accession>A0ABU0TTZ8</accession>
<dbReference type="EMBL" id="JAUTBF010000001">
    <property type="protein sequence ID" value="MDQ1123133.1"/>
    <property type="molecule type" value="Genomic_DNA"/>
</dbReference>
<keyword evidence="1" id="KW-0812">Transmembrane</keyword>
<sequence>MGEVRSEVGFWRAIGRLRLRDILSVENVASVILGAGLSAGLFALGTLGDRVQVASLYVGVAAALVAIVFAGVALVTSLLSDSYLRLLQASDAGVLGFLRPFMIAVGVQIATVLGAVGYAAVAKFIPICVEPWLFGALSVCFVASCLEVVVLMRSVFMHALLRTKFAQVLENERERRAGS</sequence>
<feature type="transmembrane region" description="Helical" evidence="1">
    <location>
        <begin position="101"/>
        <end position="120"/>
    </location>
</feature>
<name>A0ABU0TTZ8_MICTR</name>
<dbReference type="Proteomes" id="UP001226691">
    <property type="component" value="Unassembled WGS sequence"/>
</dbReference>
<organism evidence="2 3">
    <name type="scientific">Microbacterium trichothecenolyticum</name>
    <name type="common">Aureobacterium trichothecenolyticum</name>
    <dbReference type="NCBI Taxonomy" id="69370"/>
    <lineage>
        <taxon>Bacteria</taxon>
        <taxon>Bacillati</taxon>
        <taxon>Actinomycetota</taxon>
        <taxon>Actinomycetes</taxon>
        <taxon>Micrococcales</taxon>
        <taxon>Microbacteriaceae</taxon>
        <taxon>Microbacterium</taxon>
    </lineage>
</organism>
<feature type="transmembrane region" description="Helical" evidence="1">
    <location>
        <begin position="56"/>
        <end position="80"/>
    </location>
</feature>
<evidence type="ECO:0000313" key="3">
    <source>
        <dbReference type="Proteomes" id="UP001226691"/>
    </source>
</evidence>
<feature type="transmembrane region" description="Helical" evidence="1">
    <location>
        <begin position="132"/>
        <end position="152"/>
    </location>
</feature>
<reference evidence="2 3" key="1">
    <citation type="submission" date="2023-07" db="EMBL/GenBank/DDBJ databases">
        <title>Functional and genomic diversity of the sorghum phyllosphere microbiome.</title>
        <authorList>
            <person name="Shade A."/>
        </authorList>
    </citation>
    <scope>NUCLEOTIDE SEQUENCE [LARGE SCALE GENOMIC DNA]</scope>
    <source>
        <strain evidence="2 3">SORGH_AS_1207</strain>
    </source>
</reference>